<dbReference type="EMBL" id="CVMT01000001">
    <property type="protein sequence ID" value="CRG84112.1"/>
    <property type="molecule type" value="Genomic_DNA"/>
</dbReference>
<dbReference type="SUPFAM" id="SSF52743">
    <property type="entry name" value="Subtilisin-like"/>
    <property type="match status" value="1"/>
</dbReference>
<keyword evidence="12" id="KW-0843">Virulence</keyword>
<evidence type="ECO:0000256" key="16">
    <source>
        <dbReference type="SAM" id="SignalP"/>
    </source>
</evidence>
<dbReference type="OrthoDB" id="409122at2759"/>
<evidence type="ECO:0000256" key="13">
    <source>
        <dbReference type="ARBA" id="ARBA00023145"/>
    </source>
</evidence>
<feature type="binding site" evidence="15">
    <location>
        <position position="580"/>
    </location>
    <ligand>
        <name>Ca(2+)</name>
        <dbReference type="ChEBI" id="CHEBI:29108"/>
    </ligand>
</feature>
<keyword evidence="6 15" id="KW-0645">Protease</keyword>
<evidence type="ECO:0000256" key="1">
    <source>
        <dbReference type="ARBA" id="ARBA00001910"/>
    </source>
</evidence>
<keyword evidence="10 15" id="KW-0720">Serine protease</keyword>
<dbReference type="PROSITE" id="PS51695">
    <property type="entry name" value="SEDOLISIN"/>
    <property type="match status" value="1"/>
</dbReference>
<dbReference type="SUPFAM" id="SSF54897">
    <property type="entry name" value="Protease propeptides/inhibitors"/>
    <property type="match status" value="1"/>
</dbReference>
<evidence type="ECO:0000256" key="10">
    <source>
        <dbReference type="ARBA" id="ARBA00022825"/>
    </source>
</evidence>
<proteinExistence type="predicted"/>
<dbReference type="EC" id="3.4.14.10" evidence="4"/>
<dbReference type="GO" id="GO:0004252">
    <property type="term" value="F:serine-type endopeptidase activity"/>
    <property type="evidence" value="ECO:0007669"/>
    <property type="project" value="UniProtKB-UniRule"/>
</dbReference>
<dbReference type="InterPro" id="IPR023828">
    <property type="entry name" value="Peptidase_S8_Ser-AS"/>
</dbReference>
<dbReference type="SMART" id="SM00944">
    <property type="entry name" value="Pro-kuma_activ"/>
    <property type="match status" value="1"/>
</dbReference>
<dbReference type="InterPro" id="IPR000209">
    <property type="entry name" value="Peptidase_S8/S53_dom"/>
</dbReference>
<keyword evidence="5" id="KW-0964">Secreted</keyword>
<feature type="signal peptide" evidence="16">
    <location>
        <begin position="1"/>
        <end position="18"/>
    </location>
</feature>
<gene>
    <name evidence="18" type="ORF">PISL3812_01442</name>
</gene>
<dbReference type="Proteomes" id="UP000054383">
    <property type="component" value="Unassembled WGS sequence"/>
</dbReference>
<evidence type="ECO:0000256" key="11">
    <source>
        <dbReference type="ARBA" id="ARBA00022837"/>
    </source>
</evidence>
<feature type="binding site" evidence="15">
    <location>
        <position position="582"/>
    </location>
    <ligand>
        <name>Ca(2+)</name>
        <dbReference type="ChEBI" id="CHEBI:29108"/>
    </ligand>
</feature>
<keyword evidence="19" id="KW-1185">Reference proteome</keyword>
<dbReference type="PROSITE" id="PS00138">
    <property type="entry name" value="SUBTILASE_SER"/>
    <property type="match status" value="1"/>
</dbReference>
<organism evidence="18 19">
    <name type="scientific">Talaromyces islandicus</name>
    <name type="common">Penicillium islandicum</name>
    <dbReference type="NCBI Taxonomy" id="28573"/>
    <lineage>
        <taxon>Eukaryota</taxon>
        <taxon>Fungi</taxon>
        <taxon>Dikarya</taxon>
        <taxon>Ascomycota</taxon>
        <taxon>Pezizomycotina</taxon>
        <taxon>Eurotiomycetes</taxon>
        <taxon>Eurotiomycetidae</taxon>
        <taxon>Eurotiales</taxon>
        <taxon>Trichocomaceae</taxon>
        <taxon>Talaromyces</taxon>
        <taxon>Talaromyces sect. Islandici</taxon>
    </lineage>
</organism>
<evidence type="ECO:0000256" key="3">
    <source>
        <dbReference type="ARBA" id="ARBA00004239"/>
    </source>
</evidence>
<dbReference type="Pfam" id="PF00082">
    <property type="entry name" value="Peptidase_S8"/>
    <property type="match status" value="1"/>
</dbReference>
<feature type="domain" description="Peptidase S53" evidence="17">
    <location>
        <begin position="215"/>
        <end position="602"/>
    </location>
</feature>
<comment type="subcellular location">
    <subcellularLocation>
        <location evidence="3">Secreted</location>
        <location evidence="3">Extracellular space</location>
    </subcellularLocation>
</comment>
<dbReference type="InterPro" id="IPR015366">
    <property type="entry name" value="S53_propep"/>
</dbReference>
<comment type="cofactor">
    <cofactor evidence="15">
        <name>Ca(2+)</name>
        <dbReference type="ChEBI" id="CHEBI:29108"/>
    </cofactor>
    <text evidence="15">Binds 1 Ca(2+) ion per subunit.</text>
</comment>
<dbReference type="InterPro" id="IPR050819">
    <property type="entry name" value="Tripeptidyl-peptidase_I"/>
</dbReference>
<dbReference type="CDD" id="cd11377">
    <property type="entry name" value="Pro-peptidase_S53"/>
    <property type="match status" value="1"/>
</dbReference>
<dbReference type="InterPro" id="IPR030400">
    <property type="entry name" value="Sedolisin_dom"/>
</dbReference>
<evidence type="ECO:0000256" key="5">
    <source>
        <dbReference type="ARBA" id="ARBA00022525"/>
    </source>
</evidence>
<evidence type="ECO:0000256" key="2">
    <source>
        <dbReference type="ARBA" id="ARBA00002451"/>
    </source>
</evidence>
<dbReference type="AlphaFoldDB" id="A0A0U1LM47"/>
<keyword evidence="9 15" id="KW-0378">Hydrolase</keyword>
<evidence type="ECO:0000256" key="14">
    <source>
        <dbReference type="ARBA" id="ARBA00023180"/>
    </source>
</evidence>
<feature type="active site" description="Charge relay system" evidence="15">
    <location>
        <position position="302"/>
    </location>
</feature>
<evidence type="ECO:0000256" key="15">
    <source>
        <dbReference type="PROSITE-ProRule" id="PRU01032"/>
    </source>
</evidence>
<feature type="binding site" evidence="15">
    <location>
        <position position="562"/>
    </location>
    <ligand>
        <name>Ca(2+)</name>
        <dbReference type="ChEBI" id="CHEBI:29108"/>
    </ligand>
</feature>
<evidence type="ECO:0000256" key="12">
    <source>
        <dbReference type="ARBA" id="ARBA00023026"/>
    </source>
</evidence>
<dbReference type="OMA" id="WFPKLKD"/>
<evidence type="ECO:0000259" key="17">
    <source>
        <dbReference type="PROSITE" id="PS51695"/>
    </source>
</evidence>
<evidence type="ECO:0000256" key="8">
    <source>
        <dbReference type="ARBA" id="ARBA00022729"/>
    </source>
</evidence>
<dbReference type="Gene3D" id="3.40.50.200">
    <property type="entry name" value="Peptidase S8/S53 domain"/>
    <property type="match status" value="1"/>
</dbReference>
<evidence type="ECO:0000313" key="18">
    <source>
        <dbReference type="EMBL" id="CRG84112.1"/>
    </source>
</evidence>
<keyword evidence="13" id="KW-0865">Zymogen</keyword>
<dbReference type="PANTHER" id="PTHR14218">
    <property type="entry name" value="PROTEASE S8 TRIPEPTIDYL PEPTIDASE I CLN2"/>
    <property type="match status" value="1"/>
</dbReference>
<sequence length="602" mass="66202">MRFSQSVALLAWAVPALGSTYQVKESHSVPRGWNVVSSAPESHRIELHFALKQSRFDELEKTLYEVSTPGHPRYRQHLSQEEVHDLVKPTDETLDLVEEWLVSHGVDVDGLDYTPSKDWFTVTLPIDTIERLLNTKYSVYEHEDGTRLVRTPKWSLPEHLHDHIESIQPTNSFFRPHQEGRQFKIADELASFPAYAVAEAQVENPTVDAVCNSSLVTPLCLRTLYGTVDYTPQAHGKNKIGINNFLNETANHSDVNIFINTYRPEAKGFNFTTFIVSHGDDQQTPDTPEQLEDGKDIEANLDAETIIGISYPTKVYTYNTGGNPPPFKPSVGSDSDTNEPYATWLKFVSSQSDDILPQTISTSYGDEEQTVPPSYAHSVCKRFAALGARGVTILFASGDSGVGGNGTCVSNDGKNRTEFIPEFPTGCPYVTSVGATMNFNPEVVAFNERNGYVGGGGFSNYFERPLYQEKFVKEYVHGLDGLHDGLYNKHGRGYPDIAAQGRAFAVIWNGTVHGVDGTSASTPAAAGIITLVNDALVAAGKRPLGFLNPWLYAEAHKTFNDITSGSSFGCSTSGFPAKKGWDAVTGFGTFDFKKLKDLALSK</sequence>
<feature type="active site" description="Charge relay system" evidence="15">
    <location>
        <position position="298"/>
    </location>
</feature>
<dbReference type="GO" id="GO:0006508">
    <property type="term" value="P:proteolysis"/>
    <property type="evidence" value="ECO:0007669"/>
    <property type="project" value="UniProtKB-KW"/>
</dbReference>
<keyword evidence="14" id="KW-0325">Glycoprotein</keyword>
<dbReference type="FunFam" id="3.40.50.200:FF:000015">
    <property type="entry name" value="Tripeptidyl peptidase A"/>
    <property type="match status" value="1"/>
</dbReference>
<evidence type="ECO:0000256" key="6">
    <source>
        <dbReference type="ARBA" id="ARBA00022670"/>
    </source>
</evidence>
<dbReference type="GO" id="GO:0046872">
    <property type="term" value="F:metal ion binding"/>
    <property type="evidence" value="ECO:0007669"/>
    <property type="project" value="UniProtKB-UniRule"/>
</dbReference>
<comment type="function">
    <text evidence="2">Secreted tripeptidyl-peptidase which degrades proteins at acidic pHs and is involved in virulence.</text>
</comment>
<evidence type="ECO:0000256" key="9">
    <source>
        <dbReference type="ARBA" id="ARBA00022801"/>
    </source>
</evidence>
<dbReference type="CDD" id="cd04056">
    <property type="entry name" value="Peptidases_S53"/>
    <property type="match status" value="1"/>
</dbReference>
<accession>A0A0U1LM47</accession>
<dbReference type="STRING" id="28573.A0A0U1LM47"/>
<protein>
    <recommendedName>
        <fullName evidence="4">tripeptidyl-peptidase II</fullName>
        <ecNumber evidence="4">3.4.14.10</ecNumber>
    </recommendedName>
</protein>
<evidence type="ECO:0000256" key="4">
    <source>
        <dbReference type="ARBA" id="ARBA00012462"/>
    </source>
</evidence>
<feature type="chain" id="PRO_5006711081" description="tripeptidyl-peptidase II" evidence="16">
    <location>
        <begin position="19"/>
        <end position="602"/>
    </location>
</feature>
<dbReference type="PANTHER" id="PTHR14218:SF39">
    <property type="entry name" value="PEPTIDASE S53 DOMAIN-CONTAINING PROTEIN"/>
    <property type="match status" value="1"/>
</dbReference>
<name>A0A0U1LM47_TALIS</name>
<reference evidence="18 19" key="1">
    <citation type="submission" date="2015-04" db="EMBL/GenBank/DDBJ databases">
        <authorList>
            <person name="Syromyatnikov M.Y."/>
            <person name="Popov V.N."/>
        </authorList>
    </citation>
    <scope>NUCLEOTIDE SEQUENCE [LARGE SCALE GENOMIC DNA]</scope>
    <source>
        <strain evidence="18">WF-38-12</strain>
    </source>
</reference>
<feature type="active site" description="Charge relay system" evidence="15">
    <location>
        <position position="519"/>
    </location>
</feature>
<feature type="binding site" evidence="15">
    <location>
        <position position="561"/>
    </location>
    <ligand>
        <name>Ca(2+)</name>
        <dbReference type="ChEBI" id="CHEBI:29108"/>
    </ligand>
</feature>
<evidence type="ECO:0000256" key="7">
    <source>
        <dbReference type="ARBA" id="ARBA00022723"/>
    </source>
</evidence>
<dbReference type="GO" id="GO:0005576">
    <property type="term" value="C:extracellular region"/>
    <property type="evidence" value="ECO:0007669"/>
    <property type="project" value="UniProtKB-SubCell"/>
</dbReference>
<dbReference type="Pfam" id="PF09286">
    <property type="entry name" value="Pro-kuma_activ"/>
    <property type="match status" value="1"/>
</dbReference>
<dbReference type="GO" id="GO:0008240">
    <property type="term" value="F:tripeptidyl-peptidase activity"/>
    <property type="evidence" value="ECO:0007669"/>
    <property type="project" value="UniProtKB-EC"/>
</dbReference>
<evidence type="ECO:0000313" key="19">
    <source>
        <dbReference type="Proteomes" id="UP000054383"/>
    </source>
</evidence>
<dbReference type="InterPro" id="IPR036852">
    <property type="entry name" value="Peptidase_S8/S53_dom_sf"/>
</dbReference>
<keyword evidence="7 15" id="KW-0479">Metal-binding</keyword>
<comment type="catalytic activity">
    <reaction evidence="1">
        <text>Release of an N-terminal tripeptide from a polypeptide.</text>
        <dbReference type="EC" id="3.4.14.10"/>
    </reaction>
</comment>
<keyword evidence="11 15" id="KW-0106">Calcium</keyword>
<keyword evidence="8 16" id="KW-0732">Signal</keyword>